<organism evidence="1 2">
    <name type="scientific">Globodera rostochiensis</name>
    <name type="common">Golden nematode worm</name>
    <name type="synonym">Heterodera rostochiensis</name>
    <dbReference type="NCBI Taxonomy" id="31243"/>
    <lineage>
        <taxon>Eukaryota</taxon>
        <taxon>Metazoa</taxon>
        <taxon>Ecdysozoa</taxon>
        <taxon>Nematoda</taxon>
        <taxon>Chromadorea</taxon>
        <taxon>Rhabditida</taxon>
        <taxon>Tylenchina</taxon>
        <taxon>Tylenchomorpha</taxon>
        <taxon>Tylenchoidea</taxon>
        <taxon>Heteroderidae</taxon>
        <taxon>Heteroderinae</taxon>
        <taxon>Globodera</taxon>
    </lineage>
</organism>
<name>A0A914HES6_GLORO</name>
<sequence>MCRVGLPPPDALFQSGQRRGLRLCANGCTLSEGRGRSNPGLDSELVLVLLPYKTSTIPKIAKRRHLKLHEYEYTTICAQRLTKEQTRPSSSAVYNELSEKLKKSREELEKYKPDSTKYRLIKLRTANYGKAGFFL</sequence>
<protein>
    <submittedName>
        <fullName evidence="2">Uncharacterized protein</fullName>
    </submittedName>
</protein>
<dbReference type="Proteomes" id="UP000887572">
    <property type="component" value="Unplaced"/>
</dbReference>
<reference evidence="2" key="1">
    <citation type="submission" date="2022-11" db="UniProtKB">
        <authorList>
            <consortium name="WormBaseParasite"/>
        </authorList>
    </citation>
    <scope>IDENTIFICATION</scope>
</reference>
<keyword evidence="1" id="KW-1185">Reference proteome</keyword>
<dbReference type="AlphaFoldDB" id="A0A914HES6"/>
<evidence type="ECO:0000313" key="2">
    <source>
        <dbReference type="WBParaSite" id="Gr19_v10_g16475.t1"/>
    </source>
</evidence>
<evidence type="ECO:0000313" key="1">
    <source>
        <dbReference type="Proteomes" id="UP000887572"/>
    </source>
</evidence>
<dbReference type="WBParaSite" id="Gr19_v10_g16475.t1">
    <property type="protein sequence ID" value="Gr19_v10_g16475.t1"/>
    <property type="gene ID" value="Gr19_v10_g16475"/>
</dbReference>
<accession>A0A914HES6</accession>
<proteinExistence type="predicted"/>